<dbReference type="SUPFAM" id="SSF89623">
    <property type="entry name" value="Ribose/Galactose isomerase RpiB/AlsB"/>
    <property type="match status" value="1"/>
</dbReference>
<dbReference type="RefSeq" id="WP_117521680.1">
    <property type="nucleotide sequence ID" value="NZ_AP031484.1"/>
</dbReference>
<evidence type="ECO:0000256" key="3">
    <source>
        <dbReference type="PIRSR" id="PIRSR005384-1"/>
    </source>
</evidence>
<accession>A0A3E2TIV5</accession>
<dbReference type="AlphaFoldDB" id="A0A3E2TIV5"/>
<dbReference type="PANTHER" id="PTHR43732:SF1">
    <property type="entry name" value="RIBOSE 5-PHOSPHATE ISOMERASE"/>
    <property type="match status" value="1"/>
</dbReference>
<name>A0A3E2TIV5_9FIRM</name>
<dbReference type="Pfam" id="PF02502">
    <property type="entry name" value="LacAB_rpiB"/>
    <property type="match status" value="1"/>
</dbReference>
<dbReference type="GO" id="GO:0004751">
    <property type="term" value="F:ribose-5-phosphate isomerase activity"/>
    <property type="evidence" value="ECO:0007669"/>
    <property type="project" value="UniProtKB-EC"/>
</dbReference>
<evidence type="ECO:0000313" key="6">
    <source>
        <dbReference type="Proteomes" id="UP000261011"/>
    </source>
</evidence>
<sequence>MKYVIGNDHGGIDLYQPVKEVLENLGHEVIHVGTDSRESVDYSDYASLACEKVLNGKADFAILICGTGLGMSMSANKIDGIRAAAVSECYSAKMSRAHNNANCLCIGARVIGNETAKMIVSEFASTEFEAGRHQRRIDKITELEKR</sequence>
<reference evidence="5 6" key="1">
    <citation type="submission" date="2018-08" db="EMBL/GenBank/DDBJ databases">
        <title>A genome reference for cultivated species of the human gut microbiota.</title>
        <authorList>
            <person name="Zou Y."/>
            <person name="Xue W."/>
            <person name="Luo G."/>
        </authorList>
    </citation>
    <scope>NUCLEOTIDE SEQUENCE [LARGE SCALE GENOMIC DNA]</scope>
    <source>
        <strain evidence="5 6">OF01-3</strain>
    </source>
</reference>
<dbReference type="Proteomes" id="UP000261011">
    <property type="component" value="Unassembled WGS sequence"/>
</dbReference>
<comment type="caution">
    <text evidence="5">The sequence shown here is derived from an EMBL/GenBank/DDBJ whole genome shotgun (WGS) entry which is preliminary data.</text>
</comment>
<gene>
    <name evidence="5" type="primary">rpiB</name>
    <name evidence="5" type="ORF">DXA39_05295</name>
</gene>
<dbReference type="InterPro" id="IPR036569">
    <property type="entry name" value="RpiB_LacA_LacB_sf"/>
</dbReference>
<feature type="binding site" evidence="4">
    <location>
        <position position="132"/>
    </location>
    <ligand>
        <name>D-ribulose 5-phosphate</name>
        <dbReference type="ChEBI" id="CHEBI:58121"/>
    </ligand>
</feature>
<feature type="binding site" evidence="4">
    <location>
        <begin position="8"/>
        <end position="9"/>
    </location>
    <ligand>
        <name>D-ribulose 5-phosphate</name>
        <dbReference type="ChEBI" id="CHEBI:58121"/>
    </ligand>
</feature>
<dbReference type="EC" id="5.3.1.6" evidence="5"/>
<feature type="binding site" evidence="4">
    <location>
        <position position="136"/>
    </location>
    <ligand>
        <name>D-ribulose 5-phosphate</name>
        <dbReference type="ChEBI" id="CHEBI:58121"/>
    </ligand>
</feature>
<evidence type="ECO:0000256" key="2">
    <source>
        <dbReference type="ARBA" id="ARBA00023235"/>
    </source>
</evidence>
<comment type="similarity">
    <text evidence="1">Belongs to the LacAB/RpiB family.</text>
</comment>
<feature type="active site" description="Proton donor" evidence="3">
    <location>
        <position position="98"/>
    </location>
</feature>
<evidence type="ECO:0000256" key="1">
    <source>
        <dbReference type="ARBA" id="ARBA00008754"/>
    </source>
</evidence>
<dbReference type="PANTHER" id="PTHR43732">
    <property type="entry name" value="RIBOSE 5-PHOSPHATE ISOMERASE-RELATED"/>
    <property type="match status" value="1"/>
</dbReference>
<dbReference type="InterPro" id="IPR003500">
    <property type="entry name" value="RpiB_LacA_LacB"/>
</dbReference>
<dbReference type="NCBIfam" id="NF004051">
    <property type="entry name" value="PRK05571.1"/>
    <property type="match status" value="1"/>
</dbReference>
<dbReference type="OrthoDB" id="1778624at2"/>
<feature type="active site" description="Proton acceptor" evidence="3">
    <location>
        <position position="65"/>
    </location>
</feature>
<dbReference type="GO" id="GO:0005975">
    <property type="term" value="P:carbohydrate metabolic process"/>
    <property type="evidence" value="ECO:0007669"/>
    <property type="project" value="InterPro"/>
</dbReference>
<dbReference type="EMBL" id="QVEU01000003">
    <property type="protein sequence ID" value="RGB76587.1"/>
    <property type="molecule type" value="Genomic_DNA"/>
</dbReference>
<keyword evidence="2 5" id="KW-0413">Isomerase</keyword>
<evidence type="ECO:0000256" key="4">
    <source>
        <dbReference type="PIRSR" id="PIRSR005384-2"/>
    </source>
</evidence>
<feature type="binding site" evidence="4">
    <location>
        <position position="99"/>
    </location>
    <ligand>
        <name>D-ribulose 5-phosphate</name>
        <dbReference type="ChEBI" id="CHEBI:58121"/>
    </ligand>
</feature>
<dbReference type="InterPro" id="IPR004785">
    <property type="entry name" value="RpiB"/>
</dbReference>
<keyword evidence="6" id="KW-1185">Reference proteome</keyword>
<feature type="binding site" evidence="4">
    <location>
        <begin position="66"/>
        <end position="70"/>
    </location>
    <ligand>
        <name>D-ribulose 5-phosphate</name>
        <dbReference type="ChEBI" id="CHEBI:58121"/>
    </ligand>
</feature>
<organism evidence="5 6">
    <name type="scientific">Anaerococcus nagyae</name>
    <dbReference type="NCBI Taxonomy" id="1755241"/>
    <lineage>
        <taxon>Bacteria</taxon>
        <taxon>Bacillati</taxon>
        <taxon>Bacillota</taxon>
        <taxon>Tissierellia</taxon>
        <taxon>Tissierellales</taxon>
        <taxon>Peptoniphilaceae</taxon>
        <taxon>Anaerococcus</taxon>
    </lineage>
</organism>
<feature type="binding site" evidence="4">
    <location>
        <position position="109"/>
    </location>
    <ligand>
        <name>D-ribulose 5-phosphate</name>
        <dbReference type="ChEBI" id="CHEBI:58121"/>
    </ligand>
</feature>
<evidence type="ECO:0000313" key="5">
    <source>
        <dbReference type="EMBL" id="RGB76587.1"/>
    </source>
</evidence>
<dbReference type="NCBIfam" id="TIGR00689">
    <property type="entry name" value="rpiB_lacA_lacB"/>
    <property type="match status" value="1"/>
</dbReference>
<proteinExistence type="inferred from homology"/>
<dbReference type="NCBIfam" id="TIGR01120">
    <property type="entry name" value="rpiB"/>
    <property type="match status" value="1"/>
</dbReference>
<dbReference type="Gene3D" id="3.40.1400.10">
    <property type="entry name" value="Sugar-phosphate isomerase, RpiB/LacA/LacB"/>
    <property type="match status" value="1"/>
</dbReference>
<dbReference type="PIRSF" id="PIRSF005384">
    <property type="entry name" value="RpiB_LacA_B"/>
    <property type="match status" value="1"/>
</dbReference>
<protein>
    <submittedName>
        <fullName evidence="5">Ribose 5-phosphate isomerase B</fullName>
        <ecNumber evidence="5">5.3.1.6</ecNumber>
    </submittedName>
</protein>
<dbReference type="InterPro" id="IPR051812">
    <property type="entry name" value="SPI_LacAB/RpiB"/>
</dbReference>